<dbReference type="SMART" id="SM00358">
    <property type="entry name" value="DSRM"/>
    <property type="match status" value="3"/>
</dbReference>
<organism evidence="6 7">
    <name type="scientific">Nematostella vectensis</name>
    <name type="common">Starlet sea anemone</name>
    <dbReference type="NCBI Taxonomy" id="45351"/>
    <lineage>
        <taxon>Eukaryota</taxon>
        <taxon>Metazoa</taxon>
        <taxon>Cnidaria</taxon>
        <taxon>Anthozoa</taxon>
        <taxon>Hexacorallia</taxon>
        <taxon>Actiniaria</taxon>
        <taxon>Edwardsiidae</taxon>
        <taxon>Nematostella</taxon>
    </lineage>
</organism>
<dbReference type="SUPFAM" id="SSF54768">
    <property type="entry name" value="dsRNA-binding domain-like"/>
    <property type="match status" value="3"/>
</dbReference>
<feature type="compositionally biased region" description="Polar residues" evidence="4">
    <location>
        <begin position="410"/>
        <end position="428"/>
    </location>
</feature>
<dbReference type="EMBL" id="DS469520">
    <property type="protein sequence ID" value="EDO47284.1"/>
    <property type="molecule type" value="Genomic_DNA"/>
</dbReference>
<evidence type="ECO:0000313" key="7">
    <source>
        <dbReference type="Proteomes" id="UP000001593"/>
    </source>
</evidence>
<dbReference type="PANTHER" id="PTHR46031">
    <property type="match status" value="1"/>
</dbReference>
<name>A7RMK5_NEMVE</name>
<feature type="compositionally biased region" description="Basic and acidic residues" evidence="4">
    <location>
        <begin position="106"/>
        <end position="123"/>
    </location>
</feature>
<reference evidence="6 7" key="1">
    <citation type="journal article" date="2007" name="Science">
        <title>Sea anemone genome reveals ancestral eumetazoan gene repertoire and genomic organization.</title>
        <authorList>
            <person name="Putnam N.H."/>
            <person name="Srivastava M."/>
            <person name="Hellsten U."/>
            <person name="Dirks B."/>
            <person name="Chapman J."/>
            <person name="Salamov A."/>
            <person name="Terry A."/>
            <person name="Shapiro H."/>
            <person name="Lindquist E."/>
            <person name="Kapitonov V.V."/>
            <person name="Jurka J."/>
            <person name="Genikhovich G."/>
            <person name="Grigoriev I.V."/>
            <person name="Lucas S.M."/>
            <person name="Steele R.E."/>
            <person name="Finnerty J.R."/>
            <person name="Technau U."/>
            <person name="Martindale M.Q."/>
            <person name="Rokhsar D.S."/>
        </authorList>
    </citation>
    <scope>NUCLEOTIDE SEQUENCE [LARGE SCALE GENOMIC DNA]</scope>
    <source>
        <strain evidence="7">CH2 X CH6</strain>
    </source>
</reference>
<keyword evidence="2 3" id="KW-0694">RNA-binding</keyword>
<feature type="compositionally biased region" description="Pro residues" evidence="4">
    <location>
        <begin position="124"/>
        <end position="143"/>
    </location>
</feature>
<keyword evidence="1" id="KW-0677">Repeat</keyword>
<evidence type="ECO:0000256" key="1">
    <source>
        <dbReference type="ARBA" id="ARBA00022737"/>
    </source>
</evidence>
<proteinExistence type="predicted"/>
<feature type="compositionally biased region" description="Low complexity" evidence="4">
    <location>
        <begin position="491"/>
        <end position="525"/>
    </location>
</feature>
<dbReference type="GO" id="GO:0003723">
    <property type="term" value="F:RNA binding"/>
    <property type="evidence" value="ECO:0007669"/>
    <property type="project" value="UniProtKB-UniRule"/>
</dbReference>
<dbReference type="PROSITE" id="PS50137">
    <property type="entry name" value="DS_RBD"/>
    <property type="match status" value="2"/>
</dbReference>
<dbReference type="Proteomes" id="UP000001593">
    <property type="component" value="Unassembled WGS sequence"/>
</dbReference>
<feature type="domain" description="DRBM" evidence="5">
    <location>
        <begin position="809"/>
        <end position="877"/>
    </location>
</feature>
<accession>A7RMK5</accession>
<evidence type="ECO:0000259" key="5">
    <source>
        <dbReference type="PROSITE" id="PS50137"/>
    </source>
</evidence>
<feature type="compositionally biased region" description="Basic and acidic residues" evidence="4">
    <location>
        <begin position="203"/>
        <end position="227"/>
    </location>
</feature>
<protein>
    <recommendedName>
        <fullName evidence="5">DRBM domain-containing protein</fullName>
    </recommendedName>
</protein>
<dbReference type="AlphaFoldDB" id="A7RMK5"/>
<keyword evidence="7" id="KW-1185">Reference proteome</keyword>
<feature type="compositionally biased region" description="Gly residues" evidence="4">
    <location>
        <begin position="320"/>
        <end position="331"/>
    </location>
</feature>
<feature type="region of interest" description="Disordered" evidence="4">
    <location>
        <begin position="203"/>
        <end position="543"/>
    </location>
</feature>
<feature type="compositionally biased region" description="Polar residues" evidence="4">
    <location>
        <begin position="442"/>
        <end position="460"/>
    </location>
</feature>
<feature type="compositionally biased region" description="Basic and acidic residues" evidence="4">
    <location>
        <begin position="237"/>
        <end position="294"/>
    </location>
</feature>
<dbReference type="PANTHER" id="PTHR46031:SF26">
    <property type="entry name" value="DOUBLE-STRANDED RNA-BINDING PROTEIN 2"/>
    <property type="match status" value="1"/>
</dbReference>
<dbReference type="Pfam" id="PF00035">
    <property type="entry name" value="dsrm"/>
    <property type="match status" value="3"/>
</dbReference>
<dbReference type="HOGENOM" id="CLU_327144_0_0_1"/>
<evidence type="ECO:0000313" key="6">
    <source>
        <dbReference type="EMBL" id="EDO47284.1"/>
    </source>
</evidence>
<evidence type="ECO:0000256" key="4">
    <source>
        <dbReference type="SAM" id="MobiDB-lite"/>
    </source>
</evidence>
<dbReference type="InterPro" id="IPR014720">
    <property type="entry name" value="dsRBD_dom"/>
</dbReference>
<dbReference type="CDD" id="cd19878">
    <property type="entry name" value="DSRM_AtDRB-like"/>
    <property type="match status" value="1"/>
</dbReference>
<feature type="compositionally biased region" description="Basic and acidic residues" evidence="4">
    <location>
        <begin position="157"/>
        <end position="189"/>
    </location>
</feature>
<feature type="region of interest" description="Disordered" evidence="4">
    <location>
        <begin position="89"/>
        <end position="189"/>
    </location>
</feature>
<feature type="domain" description="DRBM" evidence="5">
    <location>
        <begin position="583"/>
        <end position="648"/>
    </location>
</feature>
<sequence length="880" mass="96468">MSTNSKFFSRDLFYHPEYLGVARLCAVGCCHQQELPPKGRKKAGKQLRNIAFTLRFAVIRTTMGNALNTNPPGTTIHAIIISQGFQHPGSVSNNLLRPPPPPPTRPFERNIHPRTEPRDRERPPPPPPPRFYDNDIPPPPPPRRGFYDDYPPPPPPPRRDEKSYDYDDSWDRGPGRPHDDRYDYGKFGRPRYDERYDLERFDRGPDLRKEWDMDRGRGRETDIDRGSRMASGRGVRGRGDERSRSMDLGRGERGRGIDFGRADRGRGINLGRSDRGRAIDFSRCERGRGMDFGRGKRGPGINFGRAKRGCGMGTVNNGSGQSGNRGRGLNRGPGSMKGPNQNRGRGQGPNRGGTGRGRGPGPYPYGGGYKKDTLSKNIGIPARLNQPIKPFNTQATPGESPNPAPATEGTKINTTVTSKPAWLTQNPNTTTTTTIAPAAEGTKSNTTVTSKPAWLTQNSNTTTTTTIAPAPEGTKSNTTVTSKPAWLTQNSNTTTTTSTIATPKTPDTTAASSADTSSPNAPTPSFVQSNSQPKPKPAWLTQAPTQQTSGLVAPIKPKLINQPITKGCENIKVPIPGDDNFISFKNSLQEFAQKKGIPVPRYFSKKAQIGMMSTVVISDHKFHSTGLHKDKKQSEQNAAWFALKKLGIIPVETIFTPLRVAAKRPASTLPETVAKKLKGEDLPKAPSYKSQLNEFCQKFHLAIPQYRTQREARGYVCTMLYNKKVYHSTVPLKNKKAAEQNVAQYVLSTVNQAPPPTDVSGMEALQKVVNVTAQKEPDGTTTAVATTSTAIPIGSAEELLEVEGGPVISYKNQLQEYCDKNKKGAPIYDSKKVELQVDGKFVCDLLVDGFTFRAKGCQTKKGSEQSAARIALQRFGVLKE</sequence>
<dbReference type="STRING" id="45351.A7RMK5"/>
<evidence type="ECO:0000256" key="3">
    <source>
        <dbReference type="PROSITE-ProRule" id="PRU00266"/>
    </source>
</evidence>
<gene>
    <name evidence="6" type="ORF">NEMVEDRAFT_v1g199315</name>
</gene>
<feature type="compositionally biased region" description="Polar residues" evidence="4">
    <location>
        <begin position="474"/>
        <end position="490"/>
    </location>
</feature>
<evidence type="ECO:0000256" key="2">
    <source>
        <dbReference type="ARBA" id="ARBA00022884"/>
    </source>
</evidence>
<dbReference type="OMA" id="VTSKPAW"/>
<dbReference type="InParanoid" id="A7RMK5"/>
<feature type="compositionally biased region" description="Gly residues" evidence="4">
    <location>
        <begin position="345"/>
        <end position="368"/>
    </location>
</feature>
<feature type="compositionally biased region" description="Low complexity" evidence="4">
    <location>
        <begin position="332"/>
        <end position="344"/>
    </location>
</feature>
<dbReference type="Gene3D" id="3.30.160.20">
    <property type="match status" value="3"/>
</dbReference>